<feature type="domain" description="ABC transporter" evidence="5">
    <location>
        <begin position="11"/>
        <end position="246"/>
    </location>
</feature>
<dbReference type="InterPro" id="IPR017911">
    <property type="entry name" value="MacB-like_ATP-bd"/>
</dbReference>
<dbReference type="OrthoDB" id="9809450at2"/>
<dbReference type="FunFam" id="3.40.50.300:FF:000032">
    <property type="entry name" value="Export ABC transporter ATP-binding protein"/>
    <property type="match status" value="1"/>
</dbReference>
<keyword evidence="3 6" id="KW-0067">ATP-binding</keyword>
<reference evidence="7" key="1">
    <citation type="submission" date="2016-10" db="EMBL/GenBank/DDBJ databases">
        <authorList>
            <person name="Varghese N."/>
            <person name="Submissions S."/>
        </authorList>
    </citation>
    <scope>NUCLEOTIDE SEQUENCE [LARGE SCALE GENOMIC DNA]</scope>
    <source>
        <strain evidence="7">DSM 17044</strain>
    </source>
</reference>
<accession>A0A1H8F8C9</accession>
<evidence type="ECO:0000256" key="2">
    <source>
        <dbReference type="ARBA" id="ARBA00022741"/>
    </source>
</evidence>
<dbReference type="GO" id="GO:0005524">
    <property type="term" value="F:ATP binding"/>
    <property type="evidence" value="ECO:0007669"/>
    <property type="project" value="UniProtKB-KW"/>
</dbReference>
<dbReference type="GO" id="GO:0022857">
    <property type="term" value="F:transmembrane transporter activity"/>
    <property type="evidence" value="ECO:0007669"/>
    <property type="project" value="TreeGrafter"/>
</dbReference>
<proteinExistence type="inferred from homology"/>
<keyword evidence="2" id="KW-0547">Nucleotide-binding</keyword>
<dbReference type="Pfam" id="PF00005">
    <property type="entry name" value="ABC_tran"/>
    <property type="match status" value="1"/>
</dbReference>
<dbReference type="SMART" id="SM00382">
    <property type="entry name" value="AAA"/>
    <property type="match status" value="1"/>
</dbReference>
<dbReference type="AlphaFoldDB" id="A0A1H8F8C9"/>
<dbReference type="EMBL" id="FOAP01000036">
    <property type="protein sequence ID" value="SEN27776.1"/>
    <property type="molecule type" value="Genomic_DNA"/>
</dbReference>
<evidence type="ECO:0000313" key="6">
    <source>
        <dbReference type="EMBL" id="SEN27776.1"/>
    </source>
</evidence>
<dbReference type="PROSITE" id="PS00211">
    <property type="entry name" value="ABC_TRANSPORTER_1"/>
    <property type="match status" value="1"/>
</dbReference>
<dbReference type="PANTHER" id="PTHR24220:SF86">
    <property type="entry name" value="ABC TRANSPORTER ABCH.1"/>
    <property type="match status" value="1"/>
</dbReference>
<dbReference type="GO" id="GO:0016887">
    <property type="term" value="F:ATP hydrolysis activity"/>
    <property type="evidence" value="ECO:0007669"/>
    <property type="project" value="InterPro"/>
</dbReference>
<dbReference type="GO" id="GO:0005886">
    <property type="term" value="C:plasma membrane"/>
    <property type="evidence" value="ECO:0007669"/>
    <property type="project" value="TreeGrafter"/>
</dbReference>
<dbReference type="GO" id="GO:0098796">
    <property type="term" value="C:membrane protein complex"/>
    <property type="evidence" value="ECO:0007669"/>
    <property type="project" value="UniProtKB-ARBA"/>
</dbReference>
<dbReference type="InterPro" id="IPR027417">
    <property type="entry name" value="P-loop_NTPase"/>
</dbReference>
<dbReference type="SUPFAM" id="SSF52540">
    <property type="entry name" value="P-loop containing nucleoside triphosphate hydrolases"/>
    <property type="match status" value="1"/>
</dbReference>
<gene>
    <name evidence="6" type="ORF">SAMN05444354_13630</name>
</gene>
<dbReference type="InterPro" id="IPR003593">
    <property type="entry name" value="AAA+_ATPase"/>
</dbReference>
<dbReference type="PROSITE" id="PS50893">
    <property type="entry name" value="ABC_TRANSPORTER_2"/>
    <property type="match status" value="1"/>
</dbReference>
<dbReference type="InterPro" id="IPR017871">
    <property type="entry name" value="ABC_transporter-like_CS"/>
</dbReference>
<evidence type="ECO:0000256" key="3">
    <source>
        <dbReference type="ARBA" id="ARBA00022840"/>
    </source>
</evidence>
<name>A0A1H8F8C9_STIAU</name>
<comment type="similarity">
    <text evidence="4">Belongs to the ABC transporter superfamily. Macrolide exporter (TC 3.A.1.122) family.</text>
</comment>
<evidence type="ECO:0000313" key="7">
    <source>
        <dbReference type="Proteomes" id="UP000182719"/>
    </source>
</evidence>
<dbReference type="RefSeq" id="WP_075011314.1">
    <property type="nucleotide sequence ID" value="NZ_FOAP01000036.1"/>
</dbReference>
<keyword evidence="1" id="KW-0813">Transport</keyword>
<dbReference type="Gene3D" id="3.40.50.300">
    <property type="entry name" value="P-loop containing nucleotide triphosphate hydrolases"/>
    <property type="match status" value="1"/>
</dbReference>
<protein>
    <submittedName>
        <fullName evidence="6">Putative ABC transport system ATP-binding protein</fullName>
    </submittedName>
</protein>
<organism evidence="6 7">
    <name type="scientific">Stigmatella aurantiaca</name>
    <dbReference type="NCBI Taxonomy" id="41"/>
    <lineage>
        <taxon>Bacteria</taxon>
        <taxon>Pseudomonadati</taxon>
        <taxon>Myxococcota</taxon>
        <taxon>Myxococcia</taxon>
        <taxon>Myxococcales</taxon>
        <taxon>Cystobacterineae</taxon>
        <taxon>Archangiaceae</taxon>
        <taxon>Stigmatella</taxon>
    </lineage>
</organism>
<dbReference type="InterPro" id="IPR015854">
    <property type="entry name" value="ABC_transpr_LolD-like"/>
</dbReference>
<evidence type="ECO:0000256" key="4">
    <source>
        <dbReference type="ARBA" id="ARBA00038388"/>
    </source>
</evidence>
<keyword evidence="7" id="KW-1185">Reference proteome</keyword>
<evidence type="ECO:0000256" key="1">
    <source>
        <dbReference type="ARBA" id="ARBA00022448"/>
    </source>
</evidence>
<evidence type="ECO:0000259" key="5">
    <source>
        <dbReference type="PROSITE" id="PS50893"/>
    </source>
</evidence>
<dbReference type="CDD" id="cd03255">
    <property type="entry name" value="ABC_MJ0796_LolCDE_FtsE"/>
    <property type="match status" value="1"/>
</dbReference>
<dbReference type="InterPro" id="IPR003439">
    <property type="entry name" value="ABC_transporter-like_ATP-bd"/>
</dbReference>
<dbReference type="PANTHER" id="PTHR24220">
    <property type="entry name" value="IMPORT ATP-BINDING PROTEIN"/>
    <property type="match status" value="1"/>
</dbReference>
<sequence>MTSANTSQNILDLQGITKDYLLGKTKVSALRGVDLSVAAGEFTVVTGPSGSGKTTLLNIIGCLDRATSGSYKLDGEEVGNRDFDALAEVRNRKIGFIFQNFNLIPVLNVAENIEFPCVVRRGGEGKAALRQRVEALAEAVGLKPYLHHRPDELSGGQRQRVAIARALITEPKLVLADEPTANLDSSTSEQIIDLMLRLNRENGVTFLFSTHDPRVVSHARRALHIQDGKMLQGEFRGAAPHAHAQAS</sequence>
<dbReference type="Proteomes" id="UP000182719">
    <property type="component" value="Unassembled WGS sequence"/>
</dbReference>